<keyword evidence="3" id="KW-1185">Reference proteome</keyword>
<dbReference type="Proteomes" id="UP000620327">
    <property type="component" value="Unassembled WGS sequence"/>
</dbReference>
<protein>
    <submittedName>
        <fullName evidence="2">Uncharacterized protein</fullName>
    </submittedName>
</protein>
<organism evidence="2 3">
    <name type="scientific">Dysosmobacter segnis</name>
    <dbReference type="NCBI Taxonomy" id="2763042"/>
    <lineage>
        <taxon>Bacteria</taxon>
        <taxon>Bacillati</taxon>
        <taxon>Bacillota</taxon>
        <taxon>Clostridia</taxon>
        <taxon>Eubacteriales</taxon>
        <taxon>Oscillospiraceae</taxon>
        <taxon>Dysosmobacter</taxon>
    </lineage>
</organism>
<evidence type="ECO:0000256" key="1">
    <source>
        <dbReference type="SAM" id="MobiDB-lite"/>
    </source>
</evidence>
<dbReference type="AlphaFoldDB" id="A0A923MM77"/>
<comment type="caution">
    <text evidence="2">The sequence shown here is derived from an EMBL/GenBank/DDBJ whole genome shotgun (WGS) entry which is preliminary data.</text>
</comment>
<reference evidence="2" key="1">
    <citation type="submission" date="2020-08" db="EMBL/GenBank/DDBJ databases">
        <title>Genome public.</title>
        <authorList>
            <person name="Liu C."/>
            <person name="Sun Q."/>
        </authorList>
    </citation>
    <scope>NUCLEOTIDE SEQUENCE</scope>
    <source>
        <strain evidence="2">BX15</strain>
    </source>
</reference>
<name>A0A923MM77_9FIRM</name>
<feature type="compositionally biased region" description="Basic and acidic residues" evidence="1">
    <location>
        <begin position="61"/>
        <end position="82"/>
    </location>
</feature>
<proteinExistence type="predicted"/>
<dbReference type="RefSeq" id="WP_187016465.1">
    <property type="nucleotide sequence ID" value="NZ_JACOQI010000079.1"/>
</dbReference>
<evidence type="ECO:0000313" key="3">
    <source>
        <dbReference type="Proteomes" id="UP000620327"/>
    </source>
</evidence>
<dbReference type="EMBL" id="JACOQI010000079">
    <property type="protein sequence ID" value="MBC5772363.1"/>
    <property type="molecule type" value="Genomic_DNA"/>
</dbReference>
<evidence type="ECO:0000313" key="2">
    <source>
        <dbReference type="EMBL" id="MBC5772363.1"/>
    </source>
</evidence>
<feature type="region of interest" description="Disordered" evidence="1">
    <location>
        <begin position="56"/>
        <end position="82"/>
    </location>
</feature>
<gene>
    <name evidence="2" type="ORF">H8Z83_19025</name>
</gene>
<sequence>MSKTTQRKSAAFELGCKDGMGGLPIRKTVKREVKESYMSGYRAARMDRIRNARLAKGIPDPPREDWGPEPTQHEVARPYRGY</sequence>
<accession>A0A923MM77</accession>